<comment type="similarity">
    <text evidence="1">Belongs to the HupF/HypC family.</text>
</comment>
<dbReference type="EMBL" id="CP000511">
    <property type="protein sequence ID" value="ABM13220.1"/>
    <property type="molecule type" value="Genomic_DNA"/>
</dbReference>
<dbReference type="GO" id="GO:1902670">
    <property type="term" value="F:carbon dioxide binding"/>
    <property type="evidence" value="ECO:0007669"/>
    <property type="project" value="TreeGrafter"/>
</dbReference>
<dbReference type="InterPro" id="IPR001109">
    <property type="entry name" value="Hydrogenase_HupF/HypC"/>
</dbReference>
<dbReference type="PRINTS" id="PR00445">
    <property type="entry name" value="HUPFHYPC"/>
</dbReference>
<dbReference type="RefSeq" id="WP_011779632.1">
    <property type="nucleotide sequence ID" value="NC_008726.1"/>
</dbReference>
<dbReference type="InterPro" id="IPR019812">
    <property type="entry name" value="Hydgase_assmbl_chp_CS"/>
</dbReference>
<dbReference type="NCBIfam" id="TIGR00074">
    <property type="entry name" value="hypC_hupF"/>
    <property type="match status" value="1"/>
</dbReference>
<dbReference type="STRING" id="350058.Mvan_2406"/>
<dbReference type="GO" id="GO:0005506">
    <property type="term" value="F:iron ion binding"/>
    <property type="evidence" value="ECO:0007669"/>
    <property type="project" value="TreeGrafter"/>
</dbReference>
<dbReference type="AlphaFoldDB" id="A1T7S0"/>
<dbReference type="HOGENOM" id="CLU_159381_1_0_11"/>
<dbReference type="Gene3D" id="2.30.30.140">
    <property type="match status" value="1"/>
</dbReference>
<dbReference type="Proteomes" id="UP000009159">
    <property type="component" value="Chromosome"/>
</dbReference>
<dbReference type="GO" id="GO:0051604">
    <property type="term" value="P:protein maturation"/>
    <property type="evidence" value="ECO:0007669"/>
    <property type="project" value="TreeGrafter"/>
</dbReference>
<sequence>MCLAVPGKIVSIDERDGTLMSIVDFGGVEKDVCLQYIPDAEVGQYVVVHVGFAIQRLDEESAIRTLAEFEHLGVLKEEFADGFELAARQAGLANPNTNGVPR</sequence>
<name>A1T7S0_MYCVP</name>
<dbReference type="PROSITE" id="PS01097">
    <property type="entry name" value="HUPF_HYPC"/>
    <property type="match status" value="1"/>
</dbReference>
<evidence type="ECO:0000256" key="1">
    <source>
        <dbReference type="ARBA" id="ARBA00006018"/>
    </source>
</evidence>
<protein>
    <submittedName>
        <fullName evidence="2">Hydrogenase assembly chaperone hypC/hupF</fullName>
    </submittedName>
</protein>
<dbReference type="Pfam" id="PF01455">
    <property type="entry name" value="HupF_HypC"/>
    <property type="match status" value="1"/>
</dbReference>
<dbReference type="SUPFAM" id="SSF159127">
    <property type="entry name" value="HupF/HypC-like"/>
    <property type="match status" value="1"/>
</dbReference>
<gene>
    <name evidence="2" type="ordered locus">Mvan_2406</name>
</gene>
<dbReference type="KEGG" id="mva:Mvan_2406"/>
<evidence type="ECO:0000313" key="3">
    <source>
        <dbReference type="Proteomes" id="UP000009159"/>
    </source>
</evidence>
<keyword evidence="3" id="KW-1185">Reference proteome</keyword>
<dbReference type="FunFam" id="2.30.30.140:FF:000022">
    <property type="entry name" value="Hydrogenase assembly chaperone HybG"/>
    <property type="match status" value="1"/>
</dbReference>
<proteinExistence type="inferred from homology"/>
<dbReference type="PANTHER" id="PTHR35177">
    <property type="entry name" value="HYDROGENASE MATURATION FACTOR HYBG"/>
    <property type="match status" value="1"/>
</dbReference>
<dbReference type="PANTHER" id="PTHR35177:SF2">
    <property type="entry name" value="HYDROGENASE MATURATION FACTOR HYBG"/>
    <property type="match status" value="1"/>
</dbReference>
<reference evidence="2" key="1">
    <citation type="submission" date="2006-12" db="EMBL/GenBank/DDBJ databases">
        <title>Complete sequence of Mycobacterium vanbaalenii PYR-1.</title>
        <authorList>
            <consortium name="US DOE Joint Genome Institute"/>
            <person name="Copeland A."/>
            <person name="Lucas S."/>
            <person name="Lapidus A."/>
            <person name="Barry K."/>
            <person name="Detter J.C."/>
            <person name="Glavina del Rio T."/>
            <person name="Hammon N."/>
            <person name="Israni S."/>
            <person name="Dalin E."/>
            <person name="Tice H."/>
            <person name="Pitluck S."/>
            <person name="Singan V."/>
            <person name="Schmutz J."/>
            <person name="Larimer F."/>
            <person name="Land M."/>
            <person name="Hauser L."/>
            <person name="Kyrpides N."/>
            <person name="Anderson I.J."/>
            <person name="Miller C."/>
            <person name="Richardson P."/>
        </authorList>
    </citation>
    <scope>NUCLEOTIDE SEQUENCE [LARGE SCALE GENOMIC DNA]</scope>
    <source>
        <strain evidence="2">PYR-1</strain>
    </source>
</reference>
<evidence type="ECO:0000313" key="2">
    <source>
        <dbReference type="EMBL" id="ABM13220.1"/>
    </source>
</evidence>
<accession>A1T7S0</accession>
<dbReference type="eggNOG" id="COG0298">
    <property type="taxonomic scope" value="Bacteria"/>
</dbReference>
<organism evidence="2 3">
    <name type="scientific">Mycolicibacterium vanbaalenii (strain DSM 7251 / JCM 13017 / BCRC 16820 / KCTC 9966 / NRRL B-24157 / PYR-1)</name>
    <name type="common">Mycobacterium vanbaalenii</name>
    <dbReference type="NCBI Taxonomy" id="350058"/>
    <lineage>
        <taxon>Bacteria</taxon>
        <taxon>Bacillati</taxon>
        <taxon>Actinomycetota</taxon>
        <taxon>Actinomycetes</taxon>
        <taxon>Mycobacteriales</taxon>
        <taxon>Mycobacteriaceae</taxon>
        <taxon>Mycolicibacterium</taxon>
    </lineage>
</organism>